<dbReference type="FunFam" id="3.20.20.80:FF:000242">
    <property type="entry name" value="Glycogen debranching enzyme Gdb1, putative"/>
    <property type="match status" value="1"/>
</dbReference>
<comment type="catalytic activity">
    <reaction evidence="1">
        <text>Transfers a segment of a (1-&gt;4)-alpha-D-glucan to a new position in an acceptor, which may be glucose or a (1-&gt;4)-alpha-D-glucan.</text>
        <dbReference type="EC" id="2.4.1.25"/>
    </reaction>
</comment>
<organism evidence="21 22">
    <name type="scientific">Sphaerosporella brunnea</name>
    <dbReference type="NCBI Taxonomy" id="1250544"/>
    <lineage>
        <taxon>Eukaryota</taxon>
        <taxon>Fungi</taxon>
        <taxon>Dikarya</taxon>
        <taxon>Ascomycota</taxon>
        <taxon>Pezizomycotina</taxon>
        <taxon>Pezizomycetes</taxon>
        <taxon>Pezizales</taxon>
        <taxon>Pyronemataceae</taxon>
        <taxon>Sphaerosporella</taxon>
    </lineage>
</organism>
<evidence type="ECO:0000256" key="6">
    <source>
        <dbReference type="ARBA" id="ARBA00012778"/>
    </source>
</evidence>
<dbReference type="EC" id="3.2.1.33" evidence="6"/>
<dbReference type="InParanoid" id="A0A5J5EPD6"/>
<dbReference type="Gene3D" id="3.20.20.80">
    <property type="entry name" value="Glycosidases"/>
    <property type="match status" value="2"/>
</dbReference>
<evidence type="ECO:0000256" key="2">
    <source>
        <dbReference type="ARBA" id="ARBA00000927"/>
    </source>
</evidence>
<evidence type="ECO:0000256" key="13">
    <source>
        <dbReference type="ARBA" id="ARBA00023268"/>
    </source>
</evidence>
<evidence type="ECO:0000256" key="14">
    <source>
        <dbReference type="ARBA" id="ARBA00023295"/>
    </source>
</evidence>
<dbReference type="FunFam" id="1.50.10.10:FF:000039">
    <property type="entry name" value="Glycogen debranching enzyme Gdb1, putative"/>
    <property type="match status" value="1"/>
</dbReference>
<keyword evidence="14" id="KW-0326">Glycosidase</keyword>
<evidence type="ECO:0000313" key="22">
    <source>
        <dbReference type="Proteomes" id="UP000326924"/>
    </source>
</evidence>
<evidence type="ECO:0000256" key="9">
    <source>
        <dbReference type="ARBA" id="ARBA00022676"/>
    </source>
</evidence>
<dbReference type="InterPro" id="IPR012341">
    <property type="entry name" value="6hp_glycosidase-like_sf"/>
</dbReference>
<dbReference type="PANTHER" id="PTHR10569">
    <property type="entry name" value="GLYCOGEN DEBRANCHING ENZYME"/>
    <property type="match status" value="1"/>
</dbReference>
<evidence type="ECO:0000256" key="12">
    <source>
        <dbReference type="ARBA" id="ARBA00023056"/>
    </source>
</evidence>
<dbReference type="InterPro" id="IPR032792">
    <property type="entry name" value="AGL_glucanoTrfase"/>
</dbReference>
<dbReference type="InterPro" id="IPR006421">
    <property type="entry name" value="Glycogen_debranch_met"/>
</dbReference>
<dbReference type="Pfam" id="PF14699">
    <property type="entry name" value="hGDE_N"/>
    <property type="match status" value="1"/>
</dbReference>
<keyword evidence="10 21" id="KW-0808">Transferase</keyword>
<dbReference type="InterPro" id="IPR010401">
    <property type="entry name" value="AGL/Gdb1"/>
</dbReference>
<dbReference type="GO" id="GO:0004134">
    <property type="term" value="F:4-alpha-glucanotransferase activity"/>
    <property type="evidence" value="ECO:0007669"/>
    <property type="project" value="UniProtKB-EC"/>
</dbReference>
<dbReference type="OrthoDB" id="10248904at2759"/>
<dbReference type="InterPro" id="IPR008928">
    <property type="entry name" value="6-hairpin_glycosidase_sf"/>
</dbReference>
<dbReference type="InterPro" id="IPR032790">
    <property type="entry name" value="GDE_C"/>
</dbReference>
<name>A0A5J5EPD6_9PEZI</name>
<dbReference type="FunCoup" id="A0A5J5EPD6">
    <property type="interactions" value="445"/>
</dbReference>
<evidence type="ECO:0000256" key="7">
    <source>
        <dbReference type="ARBA" id="ARBA00020723"/>
    </source>
</evidence>
<gene>
    <name evidence="21" type="ORF">FN846DRAFT_964037</name>
</gene>
<keyword evidence="11" id="KW-0378">Hydrolase</keyword>
<dbReference type="EC" id="2.4.1.25" evidence="5"/>
<dbReference type="InterPro" id="IPR029436">
    <property type="entry name" value="AGL_euk_N"/>
</dbReference>
<keyword evidence="22" id="KW-1185">Reference proteome</keyword>
<dbReference type="PANTHER" id="PTHR10569:SF2">
    <property type="entry name" value="GLYCOGEN DEBRANCHING ENZYME"/>
    <property type="match status" value="1"/>
</dbReference>
<feature type="domain" description="Glycogen debranching enzyme glucanotransferase" evidence="19">
    <location>
        <begin position="140"/>
        <end position="576"/>
    </location>
</feature>
<dbReference type="Pfam" id="PF06202">
    <property type="entry name" value="GDE_C"/>
    <property type="match status" value="1"/>
</dbReference>
<evidence type="ECO:0000259" key="19">
    <source>
        <dbReference type="Pfam" id="PF14701"/>
    </source>
</evidence>
<evidence type="ECO:0000256" key="15">
    <source>
        <dbReference type="ARBA" id="ARBA00025780"/>
    </source>
</evidence>
<comment type="function">
    <text evidence="3">Multifunctional enzyme acting as 1,4-alpha-D-glucan:1,4-alpha-D-glucan 4-alpha-D-glycosyltransferase and amylo-1,6-glucosidase in glycogen degradation.</text>
</comment>
<protein>
    <recommendedName>
        <fullName evidence="7">Glycogen debranching enzyme</fullName>
        <ecNumber evidence="5">2.4.1.25</ecNumber>
        <ecNumber evidence="6">3.2.1.33</ecNumber>
    </recommendedName>
    <alternativeName>
        <fullName evidence="16">Glycogen debrancher</fullName>
    </alternativeName>
</protein>
<comment type="subcellular location">
    <subcellularLocation>
        <location evidence="4">Cytoplasm</location>
    </subcellularLocation>
</comment>
<comment type="catalytic activity">
    <reaction evidence="2">
        <text>Hydrolysis of (1-&gt;6)-alpha-D-glucosidic branch linkages in glycogen phosphorylase limit dextrin.</text>
        <dbReference type="EC" id="3.2.1.33"/>
    </reaction>
</comment>
<dbReference type="InterPro" id="IPR017853">
    <property type="entry name" value="GH"/>
</dbReference>
<comment type="similarity">
    <text evidence="15">Belongs to the glycogen debranching enzyme family.</text>
</comment>
<feature type="domain" description="Glycogen debranching enzyme central" evidence="20">
    <location>
        <begin position="725"/>
        <end position="967"/>
    </location>
</feature>
<dbReference type="SUPFAM" id="SSF51445">
    <property type="entry name" value="(Trans)glycosidases"/>
    <property type="match status" value="1"/>
</dbReference>
<evidence type="ECO:0000256" key="16">
    <source>
        <dbReference type="ARBA" id="ARBA00031477"/>
    </source>
</evidence>
<keyword evidence="9" id="KW-0328">Glycosyltransferase</keyword>
<sequence>MAPSAQDPPLVYLLHLNDAGAPDVGGDIINLPAPIKPYTLRFAIQGASSICREGKLWINVPEEGQSFERENFRDIPLNPSFGRALHIDIKISKPGTYCYYISYTPLPPFTTALNAEPPKPTRTDSFYVTVAPSLAINGEPLQLSSLSVCSVLSKFLGPVNKWDAYMKYISQKGYNMVHFTPLMERGASNSPFSLFNQCNFDPIAFPGGERDVRAMVTQMETEHGILSLTDVVWNHTAHNSEWLQHHPEAGYNRLTAPWLESAYQFDEALLDFSRKLGALGYPTELKTVEDLLKVMDGIKIHVIAQLKLWEFYILDVKANVEAIITKWATSDVGAAVAVLKGQGYNKEMTLQEKAIFLAARGMRDADRLGERFRKYIDAEVGAAFVQLDFGSAPSSDDSDSLAAAEKGLKSVLDEINLPFYKEYDVDIAEAQEQLYNRIDYTRIADHGPKMGPITEESPLIETYFTRLPLNDITKKHDPKSLAVANNGWLWANTSDFASSKHKSYLRREVITWGDCVKLRYGDKPEDSPYLWDFMAKYTTLMAQVFHGFRIDNCHSTPIHVGEYMLDIARRVRPDLYTVAELFTGDERKDKVFLERLGLSSLIREAMVAWGPGELSRLLHRHGGKPIGSFEQEFVTRGAAQGEMIRKVTGAPIHALFMDCTHDNEVPTQKRTPQDTLPNGALSTMCDCAIGSVVGFDEIYPHLIDLVHETRTYEVPPDSLESPTAGIASVKAIMNEIHSKMGKEGYTEMHVHHEGDYITMHRVHPKSHHGYFLIAHCAFTKGTERGNFNPVAIPRTKVKSLGTWSLEVDGSPETIKEVMEDPTTLRGLPSKLLKLDTPRIETTDDATIITIGEVFPPGSIALFETWVEGFEGTELDSFSVSGAEDAFKNTDLKALNYLLYRCDAEERDTSDGKDGVYNVPGHGALVYAGLQGWWSVVEDIVKGNNLGHPLCDHLRSGIWALDWTVGRLEKLSKQGHGGLEGPIAWLRERFDKIKAVPSFLVPRYFALVLQTAYVAATERAISLFGENIQQGTDFLKSLALVSVQMNGYTKTGSLWPDKEVSSMAAGLPHFAVQWARCWGRDVFISLRGLHLAVGRYSDAREHILAFASVLKHGMIPNLLGAGKTPRYNARDSIWFFLQAIQDYTIMVPDGQKIIQEKVKRRFLPYDDTWFPVDDPRAYSKESTIEEVIQEAMQRHAQGFNYKEANAGPGLDNQMRDEGFYVQVQPDWETGFVSGGNQWNCGTWMDKMGESDKAGNRGHPGTPRDGAAIEITGLLYSTLKWLATLSKEKTYKWSSVKKSDGSEITFEVWAKLIKDNFERCYYIPKDPKDDPKYVIKENTVNRRGIYKDLFGSTSVYEDYQLRPNYAIAMTVAPDIFDPEHALGCLELADTVLHKPLGIATLDPADRNYRPNYINSLDNDDFATAKGRNYHQGPEWLWPLGFFLRAMLTFDSKRRKTKAERLEMLQQLAARMEGCINEITRTPWAGLTELTNENGSFCSDSSPTQAWSAGCLVDLFYDAEKVDV</sequence>
<evidence type="ECO:0000256" key="1">
    <source>
        <dbReference type="ARBA" id="ARBA00000439"/>
    </source>
</evidence>
<evidence type="ECO:0000259" key="18">
    <source>
        <dbReference type="Pfam" id="PF14699"/>
    </source>
</evidence>
<proteinExistence type="inferred from homology"/>
<comment type="caution">
    <text evidence="21">The sequence shown here is derived from an EMBL/GenBank/DDBJ whole genome shotgun (WGS) entry which is preliminary data.</text>
</comment>
<feature type="domain" description="Glycogen debranching enzyme C-terminal" evidence="17">
    <location>
        <begin position="1049"/>
        <end position="1510"/>
    </location>
</feature>
<dbReference type="Pfam" id="PF14701">
    <property type="entry name" value="hDGE_amylase"/>
    <property type="match status" value="1"/>
</dbReference>
<evidence type="ECO:0000256" key="8">
    <source>
        <dbReference type="ARBA" id="ARBA00022490"/>
    </source>
</evidence>
<dbReference type="EMBL" id="VXIS01000202">
    <property type="protein sequence ID" value="KAA8897200.1"/>
    <property type="molecule type" value="Genomic_DNA"/>
</dbReference>
<dbReference type="GO" id="GO:0005978">
    <property type="term" value="P:glycogen biosynthetic process"/>
    <property type="evidence" value="ECO:0007669"/>
    <property type="project" value="UniProtKB-KW"/>
</dbReference>
<dbReference type="GO" id="GO:0005737">
    <property type="term" value="C:cytoplasm"/>
    <property type="evidence" value="ECO:0007669"/>
    <property type="project" value="UniProtKB-SubCell"/>
</dbReference>
<dbReference type="Pfam" id="PF14702">
    <property type="entry name" value="hGDE_central"/>
    <property type="match status" value="1"/>
</dbReference>
<keyword evidence="12" id="KW-0320">Glycogen biosynthesis</keyword>
<dbReference type="NCBIfam" id="TIGR01531">
    <property type="entry name" value="glyc_debranch"/>
    <property type="match status" value="1"/>
</dbReference>
<dbReference type="SUPFAM" id="SSF48208">
    <property type="entry name" value="Six-hairpin glycosidases"/>
    <property type="match status" value="1"/>
</dbReference>
<dbReference type="GO" id="GO:0005980">
    <property type="term" value="P:glycogen catabolic process"/>
    <property type="evidence" value="ECO:0007669"/>
    <property type="project" value="InterPro"/>
</dbReference>
<keyword evidence="8" id="KW-0963">Cytoplasm</keyword>
<keyword evidence="13" id="KW-0511">Multifunctional enzyme</keyword>
<evidence type="ECO:0000256" key="4">
    <source>
        <dbReference type="ARBA" id="ARBA00004496"/>
    </source>
</evidence>
<dbReference type="InterPro" id="IPR032788">
    <property type="entry name" value="AGL_central"/>
</dbReference>
<evidence type="ECO:0000256" key="10">
    <source>
        <dbReference type="ARBA" id="ARBA00022679"/>
    </source>
</evidence>
<evidence type="ECO:0000256" key="5">
    <source>
        <dbReference type="ARBA" id="ARBA00012560"/>
    </source>
</evidence>
<evidence type="ECO:0000256" key="11">
    <source>
        <dbReference type="ARBA" id="ARBA00022801"/>
    </source>
</evidence>
<evidence type="ECO:0000259" key="17">
    <source>
        <dbReference type="Pfam" id="PF06202"/>
    </source>
</evidence>
<dbReference type="Proteomes" id="UP000326924">
    <property type="component" value="Unassembled WGS sequence"/>
</dbReference>
<dbReference type="CDD" id="cd11327">
    <property type="entry name" value="AmyAc_Glg_debranch_2"/>
    <property type="match status" value="1"/>
</dbReference>
<reference evidence="21 22" key="1">
    <citation type="submission" date="2019-09" db="EMBL/GenBank/DDBJ databases">
        <title>Draft genome of the ectomycorrhizal ascomycete Sphaerosporella brunnea.</title>
        <authorList>
            <consortium name="DOE Joint Genome Institute"/>
            <person name="Benucci G.M."/>
            <person name="Marozzi G."/>
            <person name="Antonielli L."/>
            <person name="Sanchez S."/>
            <person name="Marco P."/>
            <person name="Wang X."/>
            <person name="Falini L.B."/>
            <person name="Barry K."/>
            <person name="Haridas S."/>
            <person name="Lipzen A."/>
            <person name="Labutti K."/>
            <person name="Grigoriev I.V."/>
            <person name="Murat C."/>
            <person name="Martin F."/>
            <person name="Albertini E."/>
            <person name="Donnini D."/>
            <person name="Bonito G."/>
        </authorList>
    </citation>
    <scope>NUCLEOTIDE SEQUENCE [LARGE SCALE GENOMIC DNA]</scope>
    <source>
        <strain evidence="21 22">Sb_GMNB300</strain>
    </source>
</reference>
<feature type="domain" description="Eukaryotic glycogen debranching enzyme N-terminal" evidence="18">
    <location>
        <begin position="40"/>
        <end position="137"/>
    </location>
</feature>
<evidence type="ECO:0000256" key="3">
    <source>
        <dbReference type="ARBA" id="ARBA00003530"/>
    </source>
</evidence>
<evidence type="ECO:0000259" key="20">
    <source>
        <dbReference type="Pfam" id="PF14702"/>
    </source>
</evidence>
<dbReference type="GO" id="GO:0004135">
    <property type="term" value="F:amylo-alpha-1,6-glucosidase activity"/>
    <property type="evidence" value="ECO:0007669"/>
    <property type="project" value="UniProtKB-EC"/>
</dbReference>
<evidence type="ECO:0000313" key="21">
    <source>
        <dbReference type="EMBL" id="KAA8897200.1"/>
    </source>
</evidence>
<accession>A0A5J5EPD6</accession>
<dbReference type="Gene3D" id="1.50.10.10">
    <property type="match status" value="1"/>
</dbReference>